<name>A2BXH9_PROM5</name>
<keyword evidence="1" id="KW-0472">Membrane</keyword>
<gene>
    <name evidence="2" type="ordered locus">P9515_12831</name>
</gene>
<keyword evidence="1" id="KW-0812">Transmembrane</keyword>
<dbReference type="AlphaFoldDB" id="A2BXH9"/>
<evidence type="ECO:0000256" key="1">
    <source>
        <dbReference type="SAM" id="Phobius"/>
    </source>
</evidence>
<dbReference type="EMBL" id="CP000552">
    <property type="protein sequence ID" value="ABM72490.1"/>
    <property type="molecule type" value="Genomic_DNA"/>
</dbReference>
<feature type="transmembrane region" description="Helical" evidence="1">
    <location>
        <begin position="39"/>
        <end position="57"/>
    </location>
</feature>
<dbReference type="OrthoDB" id="541361at2"/>
<sequence length="67" mass="7774">MFNSINKEDLPLKDLVTSGLLIFIVSTIIANLYNPLWGFIYALGNILTLAFLSWLYQDSWNTHRKKK</sequence>
<protein>
    <submittedName>
        <fullName evidence="2">Uncharacterized protein</fullName>
    </submittedName>
</protein>
<keyword evidence="1" id="KW-1133">Transmembrane helix</keyword>
<dbReference type="RefSeq" id="WP_011820589.1">
    <property type="nucleotide sequence ID" value="NC_008817.1"/>
</dbReference>
<dbReference type="HOGENOM" id="CLU_2846317_0_0_3"/>
<accession>A2BXH9</accession>
<dbReference type="Proteomes" id="UP000001589">
    <property type="component" value="Chromosome"/>
</dbReference>
<organism evidence="2 3">
    <name type="scientific">Prochlorococcus marinus (strain MIT 9515)</name>
    <dbReference type="NCBI Taxonomy" id="167542"/>
    <lineage>
        <taxon>Bacteria</taxon>
        <taxon>Bacillati</taxon>
        <taxon>Cyanobacteriota</taxon>
        <taxon>Cyanophyceae</taxon>
        <taxon>Synechococcales</taxon>
        <taxon>Prochlorococcaceae</taxon>
        <taxon>Prochlorococcus</taxon>
    </lineage>
</organism>
<feature type="transmembrane region" description="Helical" evidence="1">
    <location>
        <begin position="12"/>
        <end position="33"/>
    </location>
</feature>
<evidence type="ECO:0000313" key="2">
    <source>
        <dbReference type="EMBL" id="ABM72490.1"/>
    </source>
</evidence>
<dbReference type="STRING" id="167542.P9515_12831"/>
<evidence type="ECO:0000313" key="3">
    <source>
        <dbReference type="Proteomes" id="UP000001589"/>
    </source>
</evidence>
<proteinExistence type="predicted"/>
<reference evidence="2 3" key="1">
    <citation type="journal article" date="2007" name="PLoS Genet.">
        <title>Patterns and implications of gene gain and loss in the evolution of Prochlorococcus.</title>
        <authorList>
            <person name="Kettler G.C."/>
            <person name="Martiny A.C."/>
            <person name="Huang K."/>
            <person name="Zucker J."/>
            <person name="Coleman M.L."/>
            <person name="Rodrigue S."/>
            <person name="Chen F."/>
            <person name="Lapidus A."/>
            <person name="Ferriera S."/>
            <person name="Johnson J."/>
            <person name="Steglich C."/>
            <person name="Church G.M."/>
            <person name="Richardson P."/>
            <person name="Chisholm S.W."/>
        </authorList>
    </citation>
    <scope>NUCLEOTIDE SEQUENCE [LARGE SCALE GENOMIC DNA]</scope>
    <source>
        <strain evidence="2 3">MIT 9515</strain>
    </source>
</reference>
<dbReference type="KEGG" id="pmc:P9515_12831"/>
<dbReference type="GeneID" id="60200573"/>